<dbReference type="PANTHER" id="PTHR46601:SF1">
    <property type="entry name" value="ADF-H DOMAIN-CONTAINING PROTEIN"/>
    <property type="match status" value="1"/>
</dbReference>
<feature type="region of interest" description="Disordered" evidence="1">
    <location>
        <begin position="148"/>
        <end position="179"/>
    </location>
</feature>
<dbReference type="PANTHER" id="PTHR46601">
    <property type="entry name" value="ULP_PROTEASE DOMAIN-CONTAINING PROTEIN"/>
    <property type="match status" value="1"/>
</dbReference>
<sequence length="807" mass="94339">MVKSRAQIQREYRQRLKEKNNEAYLQKERERRRQNYVPSSQLSQRKRRQRNEYNRDYLKHYRARKKEVLELIHANNQQIEPSTSGYESGTSSVIPTENRLLVQMRFQKKANGPKMRISKELTKIKAEMKSLQAKHENLKRKYRTTARSLQRVKRKKIDKNTSTPRSKTEQQLDEMNLSAEQRSSVRKELLFANTICNEIRSAGEGTSTQARMRTRIVRNIVSGKTMKKYRMIKTLAQRIGLSRNKLAKVATKDINIKRFYRIREMGKHRYNVTRFLQRDENSRVMPGKADYVKTEDKKVQKRILTDYLSNLYHKFMMEHPTVKLSFTTFTRLRPKNILLTSFIRRDTCLCTKHQNMSFTLKAVKRLGIYVSLNAEKEVEKQEQIIQDMKNREASDVVFSQWKRVKVEEKGRTKMTMKVVDSTVDKCGFIAHFEKQMNEFKDHVTRIQTQYAQMKELKINLPKNHCIVHMDFAENYQCKSVEEIQSAYWNQTSVTIHPVVVYYKVDEDELLHKSIVVISDEMGHNSATVLSIVHLIIPEIKQLLPTVECIHYWTDSPTSQYRNKAIFNAIANHSLDYGIRAKWNYWEAGHGKGPCDGIGGTSKRMADEAVRTGKVAIQDPHDFFAWTQSQSCSLKSIKFIFLPKDKCENKSKLLSEQKLRPVPGTMKLHAVAEKGNNVVAVRNTSCYCRTCLSDEFTCENWQLETVLKTGTQEGETAEVADEARKTYPEMDYSIADYVAAIYLNKWYIGQIKTIDIEDNTIEISFLEKKKAMFQWPSRSDIIWVDRKDILCKISNPQPSGKNRKECLK</sequence>
<dbReference type="EMBL" id="UYJE01008623">
    <property type="protein sequence ID" value="VDI65490.1"/>
    <property type="molecule type" value="Genomic_DNA"/>
</dbReference>
<dbReference type="Proteomes" id="UP000596742">
    <property type="component" value="Unassembled WGS sequence"/>
</dbReference>
<evidence type="ECO:0000256" key="1">
    <source>
        <dbReference type="SAM" id="MobiDB-lite"/>
    </source>
</evidence>
<comment type="caution">
    <text evidence="2">The sequence shown here is derived from an EMBL/GenBank/DDBJ whole genome shotgun (WGS) entry which is preliminary data.</text>
</comment>
<evidence type="ECO:0000313" key="3">
    <source>
        <dbReference type="Proteomes" id="UP000596742"/>
    </source>
</evidence>
<organism evidence="2 3">
    <name type="scientific">Mytilus galloprovincialis</name>
    <name type="common">Mediterranean mussel</name>
    <dbReference type="NCBI Taxonomy" id="29158"/>
    <lineage>
        <taxon>Eukaryota</taxon>
        <taxon>Metazoa</taxon>
        <taxon>Spiralia</taxon>
        <taxon>Lophotrochozoa</taxon>
        <taxon>Mollusca</taxon>
        <taxon>Bivalvia</taxon>
        <taxon>Autobranchia</taxon>
        <taxon>Pteriomorphia</taxon>
        <taxon>Mytilida</taxon>
        <taxon>Mytiloidea</taxon>
        <taxon>Mytilidae</taxon>
        <taxon>Mytilinae</taxon>
        <taxon>Mytilus</taxon>
    </lineage>
</organism>
<protein>
    <submittedName>
        <fullName evidence="2">Uncharacterized protein</fullName>
    </submittedName>
</protein>
<gene>
    <name evidence="2" type="ORF">MGAL_10B052752</name>
</gene>
<keyword evidence="3" id="KW-1185">Reference proteome</keyword>
<name>A0A8B6GK85_MYTGA</name>
<evidence type="ECO:0000313" key="2">
    <source>
        <dbReference type="EMBL" id="VDI65490.1"/>
    </source>
</evidence>
<accession>A0A8B6GK85</accession>
<dbReference type="OrthoDB" id="10068393at2759"/>
<feature type="region of interest" description="Disordered" evidence="1">
    <location>
        <begin position="27"/>
        <end position="53"/>
    </location>
</feature>
<proteinExistence type="predicted"/>
<feature type="compositionally biased region" description="Basic residues" evidence="1">
    <location>
        <begin position="148"/>
        <end position="157"/>
    </location>
</feature>
<reference evidence="2" key="1">
    <citation type="submission" date="2018-11" db="EMBL/GenBank/DDBJ databases">
        <authorList>
            <person name="Alioto T."/>
            <person name="Alioto T."/>
        </authorList>
    </citation>
    <scope>NUCLEOTIDE SEQUENCE</scope>
</reference>
<dbReference type="AlphaFoldDB" id="A0A8B6GK85"/>